<accession>V5H072</accession>
<protein>
    <submittedName>
        <fullName evidence="2">Putative secreted histamine binding protein of 22.8 kDa</fullName>
    </submittedName>
</protein>
<evidence type="ECO:0000313" key="2">
    <source>
        <dbReference type="EMBL" id="JAB70184.1"/>
    </source>
</evidence>
<dbReference type="GO" id="GO:0030682">
    <property type="term" value="P:symbiont-mediated perturbation of host defenses"/>
    <property type="evidence" value="ECO:0007669"/>
    <property type="project" value="InterPro"/>
</dbReference>
<dbReference type="InterPro" id="IPR012674">
    <property type="entry name" value="Calycin"/>
</dbReference>
<dbReference type="EMBL" id="GANP01014284">
    <property type="protein sequence ID" value="JAB70184.1"/>
    <property type="molecule type" value="mRNA"/>
</dbReference>
<reference evidence="2" key="1">
    <citation type="journal article" date="2015" name="Sci. Rep.">
        <title>Tissue- and time-dependent transcription in Ixodes ricinus salivary glands and midguts when blood feeding on the vertebrate host.</title>
        <authorList>
            <person name="Kotsyfakis M."/>
            <person name="Schwarz A."/>
            <person name="Erhart J."/>
            <person name="Ribeiro J.M."/>
        </authorList>
    </citation>
    <scope>NUCLEOTIDE SEQUENCE</scope>
    <source>
        <tissue evidence="2">Salivary gland and midgut</tissue>
    </source>
</reference>
<sequence length="99" mass="11271">MLRITVVAALCSVGIGAISSSQNATKRRYQELNSNLSDFQDAWKSNTDNAPYVLAYRTFQGFPWIRTLRCVTARLIAKHPENRSTIHGLSYYNTEEESR</sequence>
<dbReference type="AlphaFoldDB" id="V5H072"/>
<dbReference type="SUPFAM" id="SSF50814">
    <property type="entry name" value="Lipocalins"/>
    <property type="match status" value="1"/>
</dbReference>
<evidence type="ECO:0000256" key="1">
    <source>
        <dbReference type="SAM" id="SignalP"/>
    </source>
</evidence>
<feature type="signal peptide" evidence="1">
    <location>
        <begin position="1"/>
        <end position="20"/>
    </location>
</feature>
<organism evidence="2">
    <name type="scientific">Ixodes ricinus</name>
    <name type="common">Common tick</name>
    <name type="synonym">Acarus ricinus</name>
    <dbReference type="NCBI Taxonomy" id="34613"/>
    <lineage>
        <taxon>Eukaryota</taxon>
        <taxon>Metazoa</taxon>
        <taxon>Ecdysozoa</taxon>
        <taxon>Arthropoda</taxon>
        <taxon>Chelicerata</taxon>
        <taxon>Arachnida</taxon>
        <taxon>Acari</taxon>
        <taxon>Parasitiformes</taxon>
        <taxon>Ixodida</taxon>
        <taxon>Ixodoidea</taxon>
        <taxon>Ixodidae</taxon>
        <taxon>Ixodinae</taxon>
        <taxon>Ixodes</taxon>
    </lineage>
</organism>
<proteinExistence type="evidence at transcript level"/>
<name>V5H072_IXORI</name>
<dbReference type="Gene3D" id="2.40.128.20">
    <property type="match status" value="1"/>
</dbReference>
<dbReference type="Pfam" id="PF02098">
    <property type="entry name" value="His_binding"/>
    <property type="match status" value="1"/>
</dbReference>
<feature type="chain" id="PRO_5004734466" evidence="1">
    <location>
        <begin position="21"/>
        <end position="99"/>
    </location>
</feature>
<keyword evidence="1" id="KW-0732">Signal</keyword>
<dbReference type="InterPro" id="IPR002970">
    <property type="entry name" value="Tick_his-bd"/>
</dbReference>
<dbReference type="GO" id="GO:0043176">
    <property type="term" value="F:amine binding"/>
    <property type="evidence" value="ECO:0007669"/>
    <property type="project" value="InterPro"/>
</dbReference>